<dbReference type="Proteomes" id="UP000252558">
    <property type="component" value="Unassembled WGS sequence"/>
</dbReference>
<protein>
    <recommendedName>
        <fullName evidence="5">HlyD family secretion protein</fullName>
    </recommendedName>
</protein>
<keyword evidence="1" id="KW-0175">Coiled coil</keyword>
<comment type="caution">
    <text evidence="3">The sequence shown here is derived from an EMBL/GenBank/DDBJ whole genome shotgun (WGS) entry which is preliminary data.</text>
</comment>
<dbReference type="AlphaFoldDB" id="A0A368NJA4"/>
<keyword evidence="2" id="KW-0812">Transmembrane</keyword>
<dbReference type="GO" id="GO:1990281">
    <property type="term" value="C:efflux pump complex"/>
    <property type="evidence" value="ECO:0007669"/>
    <property type="project" value="TreeGrafter"/>
</dbReference>
<dbReference type="Gene3D" id="1.10.287.470">
    <property type="entry name" value="Helix hairpin bin"/>
    <property type="match status" value="1"/>
</dbReference>
<keyword evidence="4" id="KW-1185">Reference proteome</keyword>
<evidence type="ECO:0008006" key="5">
    <source>
        <dbReference type="Google" id="ProtNLM"/>
    </source>
</evidence>
<dbReference type="SUPFAM" id="SSF111369">
    <property type="entry name" value="HlyD-like secretion proteins"/>
    <property type="match status" value="1"/>
</dbReference>
<dbReference type="PANTHER" id="PTHR30469:SF12">
    <property type="entry name" value="MULTIDRUG RESISTANCE PROTEIN MDTA"/>
    <property type="match status" value="1"/>
</dbReference>
<dbReference type="Gene3D" id="2.40.50.100">
    <property type="match status" value="1"/>
</dbReference>
<evidence type="ECO:0000256" key="2">
    <source>
        <dbReference type="SAM" id="Phobius"/>
    </source>
</evidence>
<organism evidence="3 4">
    <name type="scientific">Corallincola holothuriorum</name>
    <dbReference type="NCBI Taxonomy" id="2282215"/>
    <lineage>
        <taxon>Bacteria</taxon>
        <taxon>Pseudomonadati</taxon>
        <taxon>Pseudomonadota</taxon>
        <taxon>Gammaproteobacteria</taxon>
        <taxon>Alteromonadales</taxon>
        <taxon>Psychromonadaceae</taxon>
        <taxon>Corallincola</taxon>
    </lineage>
</organism>
<sequence length="440" mass="49032">MGFQLNSLTPKKRLFVYGVGAGLLALIVIIALKGKPALSPSTENAAAVDILVVKQQLIAPTIEGFGRVEPKQIWQAVAEVSGRVVYRNPDMYKGKTLPAGSTLLRIDRTDYEISLAEAEADHRAIEVQLEGKTLERQNLALSLQIEHDRLALSKQELTRKKQLKNKNLVSQSELDLEAQNLLQQQQKVQELENQLKLMPNEEELLQAQLRQASARVDDAKRKLDKTEVVLPFRGRIAEVDVELDQVVNSQQVMVSAHGMQLMNVNAQVSIHDMRTLVRSLNFKPLDNGMPQVSELGMTAELILEGFDFNYRWPASVDRISDTVDPSQATVGIFLEVEQNWQEIEPAVKPPLVNGMFLRAEIKGKPKAHWLLPLKALHGNQIYLLDNNDQLQIIPAKMLFFNGQSVAITAELSPGDRVITTDLMPAVAGMALKVINTEVQP</sequence>
<keyword evidence="2" id="KW-1133">Transmembrane helix</keyword>
<evidence type="ECO:0000313" key="3">
    <source>
        <dbReference type="EMBL" id="RCU49509.1"/>
    </source>
</evidence>
<feature type="coiled-coil region" evidence="1">
    <location>
        <begin position="174"/>
        <end position="229"/>
    </location>
</feature>
<dbReference type="GO" id="GO:0015562">
    <property type="term" value="F:efflux transmembrane transporter activity"/>
    <property type="evidence" value="ECO:0007669"/>
    <property type="project" value="TreeGrafter"/>
</dbReference>
<dbReference type="Gene3D" id="2.40.420.20">
    <property type="match status" value="1"/>
</dbReference>
<gene>
    <name evidence="3" type="ORF">DU002_11360</name>
</gene>
<keyword evidence="2" id="KW-0472">Membrane</keyword>
<evidence type="ECO:0000256" key="1">
    <source>
        <dbReference type="SAM" id="Coils"/>
    </source>
</evidence>
<reference evidence="3 4" key="1">
    <citation type="submission" date="2018-07" db="EMBL/GenBank/DDBJ databases">
        <title>Corallincola holothuriorum sp. nov., a new facultative anaerobe isolated from sea cucumber Apostichopus japonicus.</title>
        <authorList>
            <person name="Xia H."/>
        </authorList>
    </citation>
    <scope>NUCLEOTIDE SEQUENCE [LARGE SCALE GENOMIC DNA]</scope>
    <source>
        <strain evidence="3 4">C4</strain>
    </source>
</reference>
<dbReference type="PANTHER" id="PTHR30469">
    <property type="entry name" value="MULTIDRUG RESISTANCE PROTEIN MDTA"/>
    <property type="match status" value="1"/>
</dbReference>
<dbReference type="OrthoDB" id="5645220at2"/>
<name>A0A368NJA4_9GAMM</name>
<evidence type="ECO:0000313" key="4">
    <source>
        <dbReference type="Proteomes" id="UP000252558"/>
    </source>
</evidence>
<dbReference type="EMBL" id="QPID01000006">
    <property type="protein sequence ID" value="RCU49509.1"/>
    <property type="molecule type" value="Genomic_DNA"/>
</dbReference>
<dbReference type="Gene3D" id="2.40.30.170">
    <property type="match status" value="1"/>
</dbReference>
<proteinExistence type="predicted"/>
<accession>A0A368NJA4</accession>
<dbReference type="RefSeq" id="WP_114338504.1">
    <property type="nucleotide sequence ID" value="NZ_QPID01000006.1"/>
</dbReference>
<feature type="transmembrane region" description="Helical" evidence="2">
    <location>
        <begin position="14"/>
        <end position="32"/>
    </location>
</feature>